<comment type="caution">
    <text evidence="2">The sequence shown here is derived from an EMBL/GenBank/DDBJ whole genome shotgun (WGS) entry which is preliminary data.</text>
</comment>
<evidence type="ECO:0000313" key="2">
    <source>
        <dbReference type="EMBL" id="MBU2690074.1"/>
    </source>
</evidence>
<accession>A0A948RUR7</accession>
<name>A0A948RUR7_UNCEI</name>
<dbReference type="AlphaFoldDB" id="A0A948RUR7"/>
<feature type="region of interest" description="Disordered" evidence="1">
    <location>
        <begin position="1"/>
        <end position="57"/>
    </location>
</feature>
<evidence type="ECO:0000256" key="1">
    <source>
        <dbReference type="SAM" id="MobiDB-lite"/>
    </source>
</evidence>
<organism evidence="2 3">
    <name type="scientific">Eiseniibacteriota bacterium</name>
    <dbReference type="NCBI Taxonomy" id="2212470"/>
    <lineage>
        <taxon>Bacteria</taxon>
        <taxon>Candidatus Eiseniibacteriota</taxon>
    </lineage>
</organism>
<reference evidence="2" key="1">
    <citation type="submission" date="2021-05" db="EMBL/GenBank/DDBJ databases">
        <title>Energy efficiency and biological interactions define the core microbiome of deep oligotrophic groundwater.</title>
        <authorList>
            <person name="Mehrshad M."/>
            <person name="Lopez-Fernandez M."/>
            <person name="Bell E."/>
            <person name="Bernier-Latmani R."/>
            <person name="Bertilsson S."/>
            <person name="Dopson M."/>
        </authorList>
    </citation>
    <scope>NUCLEOTIDE SEQUENCE</scope>
    <source>
        <strain evidence="2">Modern_marine.mb.64</strain>
    </source>
</reference>
<dbReference type="Proteomes" id="UP000777784">
    <property type="component" value="Unassembled WGS sequence"/>
</dbReference>
<sequence>MVFHEGGNGHPTSAGVGAPNKNDRLQKRHPPPLNVPMAGRFVNGQRPAAGVSRVDVT</sequence>
<dbReference type="EMBL" id="JAHJDP010000023">
    <property type="protein sequence ID" value="MBU2690074.1"/>
    <property type="molecule type" value="Genomic_DNA"/>
</dbReference>
<evidence type="ECO:0000313" key="3">
    <source>
        <dbReference type="Proteomes" id="UP000777784"/>
    </source>
</evidence>
<gene>
    <name evidence="2" type="ORF">KJ970_04040</name>
</gene>
<proteinExistence type="predicted"/>
<protein>
    <submittedName>
        <fullName evidence="2">Uncharacterized protein</fullName>
    </submittedName>
</protein>